<feature type="compositionally biased region" description="Basic and acidic residues" evidence="1">
    <location>
        <begin position="31"/>
        <end position="40"/>
    </location>
</feature>
<gene>
    <name evidence="2" type="ORF">GOP47_0001120</name>
</gene>
<reference evidence="2" key="1">
    <citation type="submission" date="2021-01" db="EMBL/GenBank/DDBJ databases">
        <title>Adiantum capillus-veneris genome.</title>
        <authorList>
            <person name="Fang Y."/>
            <person name="Liao Q."/>
        </authorList>
    </citation>
    <scope>NUCLEOTIDE SEQUENCE</scope>
    <source>
        <strain evidence="2">H3</strain>
        <tissue evidence="2">Leaf</tissue>
    </source>
</reference>
<proteinExistence type="predicted"/>
<evidence type="ECO:0000256" key="1">
    <source>
        <dbReference type="SAM" id="MobiDB-lite"/>
    </source>
</evidence>
<protein>
    <submittedName>
        <fullName evidence="2">Uncharacterized protein</fullName>
    </submittedName>
</protein>
<name>A0A9D4VG09_ADICA</name>
<organism evidence="2 3">
    <name type="scientific">Adiantum capillus-veneris</name>
    <name type="common">Maidenhair fern</name>
    <dbReference type="NCBI Taxonomy" id="13818"/>
    <lineage>
        <taxon>Eukaryota</taxon>
        <taxon>Viridiplantae</taxon>
        <taxon>Streptophyta</taxon>
        <taxon>Embryophyta</taxon>
        <taxon>Tracheophyta</taxon>
        <taxon>Polypodiopsida</taxon>
        <taxon>Polypodiidae</taxon>
        <taxon>Polypodiales</taxon>
        <taxon>Pteridineae</taxon>
        <taxon>Pteridaceae</taxon>
        <taxon>Vittarioideae</taxon>
        <taxon>Adiantum</taxon>
    </lineage>
</organism>
<evidence type="ECO:0000313" key="3">
    <source>
        <dbReference type="Proteomes" id="UP000886520"/>
    </source>
</evidence>
<feature type="region of interest" description="Disordered" evidence="1">
    <location>
        <begin position="1"/>
        <end position="95"/>
    </location>
</feature>
<feature type="compositionally biased region" description="Basic residues" evidence="1">
    <location>
        <begin position="16"/>
        <end position="26"/>
    </location>
</feature>
<dbReference type="AlphaFoldDB" id="A0A9D4VG09"/>
<sequence>MKHPAEEGTFIPTKFTKSRKRQRRFPPIRPGAHETPREEEGASAQPKVQKKVVVDALNRNQHDSALFQAEPDPVRVDPLSSEPSQPVPPSPNPGQLARRLLAHATSPELLSSRARARVRQRL</sequence>
<dbReference type="Proteomes" id="UP000886520">
    <property type="component" value="Chromosome 1"/>
</dbReference>
<keyword evidence="3" id="KW-1185">Reference proteome</keyword>
<comment type="caution">
    <text evidence="2">The sequence shown here is derived from an EMBL/GenBank/DDBJ whole genome shotgun (WGS) entry which is preliminary data.</text>
</comment>
<dbReference type="EMBL" id="JABFUD020000001">
    <property type="protein sequence ID" value="KAI5084951.1"/>
    <property type="molecule type" value="Genomic_DNA"/>
</dbReference>
<evidence type="ECO:0000313" key="2">
    <source>
        <dbReference type="EMBL" id="KAI5084951.1"/>
    </source>
</evidence>
<accession>A0A9D4VG09</accession>